<evidence type="ECO:0000256" key="3">
    <source>
        <dbReference type="ARBA" id="ARBA00022691"/>
    </source>
</evidence>
<dbReference type="EMBL" id="CP056165">
    <property type="protein sequence ID" value="QLX29088.1"/>
    <property type="molecule type" value="Genomic_DNA"/>
</dbReference>
<keyword evidence="3 6" id="KW-0949">S-adenosyl-L-methionine</keyword>
<dbReference type="InterPro" id="IPR029063">
    <property type="entry name" value="SAM-dependent_MTases_sf"/>
</dbReference>
<dbReference type="GO" id="GO:0003886">
    <property type="term" value="F:DNA (cytosine-5-)-methyltransferase activity"/>
    <property type="evidence" value="ECO:0007669"/>
    <property type="project" value="UniProtKB-EC"/>
</dbReference>
<dbReference type="Proteomes" id="UP000512146">
    <property type="component" value="Chromosome"/>
</dbReference>
<evidence type="ECO:0000313" key="10">
    <source>
        <dbReference type="Proteomes" id="UP000512146"/>
    </source>
</evidence>
<dbReference type="PANTHER" id="PTHR10629">
    <property type="entry name" value="CYTOSINE-SPECIFIC METHYLTRANSFERASE"/>
    <property type="match status" value="1"/>
</dbReference>
<evidence type="ECO:0000256" key="7">
    <source>
        <dbReference type="RuleBase" id="RU000416"/>
    </source>
</evidence>
<proteinExistence type="inferred from homology"/>
<evidence type="ECO:0000256" key="2">
    <source>
        <dbReference type="ARBA" id="ARBA00022679"/>
    </source>
</evidence>
<accession>A0A7L6L9Y8</accession>
<dbReference type="NCBIfam" id="TIGR00675">
    <property type="entry name" value="dcm"/>
    <property type="match status" value="1"/>
</dbReference>
<name>A0A7L6L9Y8_9ESCH</name>
<dbReference type="PROSITE" id="PS51679">
    <property type="entry name" value="SAM_MT_C5"/>
    <property type="match status" value="1"/>
</dbReference>
<feature type="active site" evidence="6">
    <location>
        <position position="83"/>
    </location>
</feature>
<dbReference type="InterPro" id="IPR018117">
    <property type="entry name" value="C5_DNA_meth_AS"/>
</dbReference>
<evidence type="ECO:0000256" key="5">
    <source>
        <dbReference type="ARBA" id="ARBA00047422"/>
    </source>
</evidence>
<evidence type="ECO:0000256" key="8">
    <source>
        <dbReference type="RuleBase" id="RU000417"/>
    </source>
</evidence>
<dbReference type="SUPFAM" id="SSF53335">
    <property type="entry name" value="S-adenosyl-L-methionine-dependent methyltransferases"/>
    <property type="match status" value="1"/>
</dbReference>
<evidence type="ECO:0000256" key="1">
    <source>
        <dbReference type="ARBA" id="ARBA00022603"/>
    </source>
</evidence>
<keyword evidence="1 6" id="KW-0489">Methyltransferase</keyword>
<organism evidence="9 10">
    <name type="scientific">Escherichia marmotae</name>
    <dbReference type="NCBI Taxonomy" id="1499973"/>
    <lineage>
        <taxon>Bacteria</taxon>
        <taxon>Pseudomonadati</taxon>
        <taxon>Pseudomonadota</taxon>
        <taxon>Gammaproteobacteria</taxon>
        <taxon>Enterobacterales</taxon>
        <taxon>Enterobacteriaceae</taxon>
        <taxon>Escherichia</taxon>
    </lineage>
</organism>
<dbReference type="GO" id="GO:0003677">
    <property type="term" value="F:DNA binding"/>
    <property type="evidence" value="ECO:0007669"/>
    <property type="project" value="TreeGrafter"/>
</dbReference>
<dbReference type="GO" id="GO:0032259">
    <property type="term" value="P:methylation"/>
    <property type="evidence" value="ECO:0007669"/>
    <property type="project" value="UniProtKB-KW"/>
</dbReference>
<dbReference type="PRINTS" id="PR00105">
    <property type="entry name" value="C5METTRFRASE"/>
</dbReference>
<dbReference type="InterPro" id="IPR050390">
    <property type="entry name" value="C5-Methyltransferase"/>
</dbReference>
<keyword evidence="2 6" id="KW-0808">Transferase</keyword>
<dbReference type="AlphaFoldDB" id="A0A7L6L9Y8"/>
<evidence type="ECO:0000313" key="9">
    <source>
        <dbReference type="EMBL" id="QLX29088.1"/>
    </source>
</evidence>
<comment type="similarity">
    <text evidence="6 7">Belongs to the class I-like SAM-binding methyltransferase superfamily. C5-methyltransferase family.</text>
</comment>
<sequence length="356" mass="38856">MLQYTSVEICAGAGGQALGLHNAGFAHRALVEIDPAACETLRLNNNLHSLGWGDIIEGCVKHFAEHTAYNFSDVDLVAGGVPCPPFSKAGKQLGKDDERDLFPTALKIVNTIKPKAVMIENVSGLLDPKFKQYRQELDHAFSAMGYKTFWKLHNASDYGVPQLRPRVLLVALRGEYAAHFHWPSETLIPPTVGDALFDLMSMGGWEGAEAWRKAADNIAPTLVGGSHKHGGPDLGPTRAKRSWQALGVNGHSIADNGPEKGFIGYVGRDGKVRAGFENMPRLTVRMAARIQGFPDWWKFSGKKTAAYRQVGNAFPPPVAEATGRQIRKALEAVDIMKKQQLALPLESNDIQSLRIA</sequence>
<reference evidence="9 10" key="1">
    <citation type="submission" date="2020-06" db="EMBL/GenBank/DDBJ databases">
        <title>REHAB project genomes.</title>
        <authorList>
            <person name="Shaw L.P."/>
        </authorList>
    </citation>
    <scope>NUCLEOTIDE SEQUENCE [LARGE SCALE GENOMIC DNA]</scope>
    <source>
        <strain evidence="9 10">RHBSTW-00777</strain>
    </source>
</reference>
<dbReference type="PANTHER" id="PTHR10629:SF52">
    <property type="entry name" value="DNA (CYTOSINE-5)-METHYLTRANSFERASE 1"/>
    <property type="match status" value="1"/>
</dbReference>
<dbReference type="PROSITE" id="PS00094">
    <property type="entry name" value="C5_MTASE_1"/>
    <property type="match status" value="1"/>
</dbReference>
<dbReference type="Gene3D" id="3.40.50.150">
    <property type="entry name" value="Vaccinia Virus protein VP39"/>
    <property type="match status" value="1"/>
</dbReference>
<dbReference type="GO" id="GO:0044027">
    <property type="term" value="P:negative regulation of gene expression via chromosomal CpG island methylation"/>
    <property type="evidence" value="ECO:0007669"/>
    <property type="project" value="TreeGrafter"/>
</dbReference>
<keyword evidence="4" id="KW-0680">Restriction system</keyword>
<dbReference type="EC" id="2.1.1.37" evidence="8"/>
<dbReference type="CDD" id="cd00315">
    <property type="entry name" value="Cyt_C5_DNA_methylase"/>
    <property type="match status" value="1"/>
</dbReference>
<dbReference type="GO" id="GO:0009307">
    <property type="term" value="P:DNA restriction-modification system"/>
    <property type="evidence" value="ECO:0007669"/>
    <property type="project" value="UniProtKB-KW"/>
</dbReference>
<comment type="catalytic activity">
    <reaction evidence="5 8">
        <text>a 2'-deoxycytidine in DNA + S-adenosyl-L-methionine = a 5-methyl-2'-deoxycytidine in DNA + S-adenosyl-L-homocysteine + H(+)</text>
        <dbReference type="Rhea" id="RHEA:13681"/>
        <dbReference type="Rhea" id="RHEA-COMP:11369"/>
        <dbReference type="Rhea" id="RHEA-COMP:11370"/>
        <dbReference type="ChEBI" id="CHEBI:15378"/>
        <dbReference type="ChEBI" id="CHEBI:57856"/>
        <dbReference type="ChEBI" id="CHEBI:59789"/>
        <dbReference type="ChEBI" id="CHEBI:85452"/>
        <dbReference type="ChEBI" id="CHEBI:85454"/>
        <dbReference type="EC" id="2.1.1.37"/>
    </reaction>
</comment>
<dbReference type="Pfam" id="PF00145">
    <property type="entry name" value="DNA_methylase"/>
    <property type="match status" value="1"/>
</dbReference>
<dbReference type="REBASE" id="421148">
    <property type="entry name" value="M.Ema777ORF4895P"/>
</dbReference>
<evidence type="ECO:0000256" key="4">
    <source>
        <dbReference type="ARBA" id="ARBA00022747"/>
    </source>
</evidence>
<dbReference type="Gene3D" id="3.90.120.10">
    <property type="entry name" value="DNA Methylase, subunit A, domain 2"/>
    <property type="match status" value="1"/>
</dbReference>
<dbReference type="InterPro" id="IPR001525">
    <property type="entry name" value="C5_MeTfrase"/>
</dbReference>
<evidence type="ECO:0000256" key="6">
    <source>
        <dbReference type="PROSITE-ProRule" id="PRU01016"/>
    </source>
</evidence>
<dbReference type="RefSeq" id="WP_016248355.1">
    <property type="nucleotide sequence ID" value="NZ_CAKAEI010000060.1"/>
</dbReference>
<gene>
    <name evidence="9" type="ORF">HV276_04895</name>
</gene>
<protein>
    <recommendedName>
        <fullName evidence="8">Cytosine-specific methyltransferase</fullName>
        <ecNumber evidence="8">2.1.1.37</ecNumber>
    </recommendedName>
</protein>